<dbReference type="Gene3D" id="3.30.530.20">
    <property type="match status" value="1"/>
</dbReference>
<dbReference type="EMBL" id="SNZB01000005">
    <property type="protein sequence ID" value="TDR18360.1"/>
    <property type="molecule type" value="Genomic_DNA"/>
</dbReference>
<accession>A0A4R6XK67</accession>
<dbReference type="SUPFAM" id="SSF55961">
    <property type="entry name" value="Bet v1-like"/>
    <property type="match status" value="1"/>
</dbReference>
<dbReference type="InterPro" id="IPR023393">
    <property type="entry name" value="START-like_dom_sf"/>
</dbReference>
<sequence>MKFQNKITINVPLFHCIQLLDDPENMPHWQKGLLSYEILSDDPRKVGAQMKLNYKMGKREIEMIETIVDYSMPNHFSATYETKGVWNLVENHFTENLQGNTVWESNCEFKFSGIMKLMSWFMPKSMFQKESCQYLIDFKDFAEQSIG</sequence>
<proteinExistence type="predicted"/>
<dbReference type="RefSeq" id="WP_099019636.1">
    <property type="nucleotide sequence ID" value="NZ_NIHB01000003.1"/>
</dbReference>
<keyword evidence="2" id="KW-1185">Reference proteome</keyword>
<dbReference type="CDD" id="cd07812">
    <property type="entry name" value="SRPBCC"/>
    <property type="match status" value="1"/>
</dbReference>
<comment type="caution">
    <text evidence="1">The sequence shown here is derived from an EMBL/GenBank/DDBJ whole genome shotgun (WGS) entry which is preliminary data.</text>
</comment>
<dbReference type="OrthoDB" id="411301at2"/>
<gene>
    <name evidence="1" type="ORF">C8D91_2277</name>
</gene>
<dbReference type="InterPro" id="IPR019587">
    <property type="entry name" value="Polyketide_cyclase/dehydratase"/>
</dbReference>
<name>A0A4R6XK67_9GAMM</name>
<evidence type="ECO:0000313" key="1">
    <source>
        <dbReference type="EMBL" id="TDR18360.1"/>
    </source>
</evidence>
<evidence type="ECO:0000313" key="2">
    <source>
        <dbReference type="Proteomes" id="UP000295724"/>
    </source>
</evidence>
<dbReference type="AlphaFoldDB" id="A0A4R6XK67"/>
<dbReference type="Proteomes" id="UP000295724">
    <property type="component" value="Unassembled WGS sequence"/>
</dbReference>
<organism evidence="1 2">
    <name type="scientific">Marinicella litoralis</name>
    <dbReference type="NCBI Taxonomy" id="644220"/>
    <lineage>
        <taxon>Bacteria</taxon>
        <taxon>Pseudomonadati</taxon>
        <taxon>Pseudomonadota</taxon>
        <taxon>Gammaproteobacteria</taxon>
        <taxon>Lysobacterales</taxon>
        <taxon>Marinicellaceae</taxon>
        <taxon>Marinicella</taxon>
    </lineage>
</organism>
<reference evidence="1 2" key="1">
    <citation type="submission" date="2019-03" db="EMBL/GenBank/DDBJ databases">
        <title>Genomic Encyclopedia of Type Strains, Phase IV (KMG-IV): sequencing the most valuable type-strain genomes for metagenomic binning, comparative biology and taxonomic classification.</title>
        <authorList>
            <person name="Goeker M."/>
        </authorList>
    </citation>
    <scope>NUCLEOTIDE SEQUENCE [LARGE SCALE GENOMIC DNA]</scope>
    <source>
        <strain evidence="1 2">DSM 25488</strain>
    </source>
</reference>
<protein>
    <submittedName>
        <fullName evidence="1">Polyketide cyclase/dehydrase/lipid transport protein</fullName>
    </submittedName>
</protein>
<dbReference type="Pfam" id="PF10604">
    <property type="entry name" value="Polyketide_cyc2"/>
    <property type="match status" value="1"/>
</dbReference>